<dbReference type="EMBL" id="JAHHUM010002630">
    <property type="protein sequence ID" value="KAK5602103.1"/>
    <property type="molecule type" value="Genomic_DNA"/>
</dbReference>
<feature type="compositionally biased region" description="Acidic residues" evidence="1">
    <location>
        <begin position="210"/>
        <end position="221"/>
    </location>
</feature>
<dbReference type="Proteomes" id="UP001311232">
    <property type="component" value="Unassembled WGS sequence"/>
</dbReference>
<organism evidence="2 3">
    <name type="scientific">Crenichthys baileyi</name>
    <name type="common">White River springfish</name>
    <dbReference type="NCBI Taxonomy" id="28760"/>
    <lineage>
        <taxon>Eukaryota</taxon>
        <taxon>Metazoa</taxon>
        <taxon>Chordata</taxon>
        <taxon>Craniata</taxon>
        <taxon>Vertebrata</taxon>
        <taxon>Euteleostomi</taxon>
        <taxon>Actinopterygii</taxon>
        <taxon>Neopterygii</taxon>
        <taxon>Teleostei</taxon>
        <taxon>Neoteleostei</taxon>
        <taxon>Acanthomorphata</taxon>
        <taxon>Ovalentaria</taxon>
        <taxon>Atherinomorphae</taxon>
        <taxon>Cyprinodontiformes</taxon>
        <taxon>Goodeidae</taxon>
        <taxon>Crenichthys</taxon>
    </lineage>
</organism>
<feature type="compositionally biased region" description="Polar residues" evidence="1">
    <location>
        <begin position="80"/>
        <end position="91"/>
    </location>
</feature>
<protein>
    <submittedName>
        <fullName evidence="2">Uncharacterized protein</fullName>
    </submittedName>
</protein>
<comment type="caution">
    <text evidence="2">The sequence shown here is derived from an EMBL/GenBank/DDBJ whole genome shotgun (WGS) entry which is preliminary data.</text>
</comment>
<reference evidence="2 3" key="1">
    <citation type="submission" date="2021-06" db="EMBL/GenBank/DDBJ databases">
        <authorList>
            <person name="Palmer J.M."/>
        </authorList>
    </citation>
    <scope>NUCLEOTIDE SEQUENCE [LARGE SCALE GENOMIC DNA]</scope>
    <source>
        <strain evidence="2 3">MEX-2019</strain>
        <tissue evidence="2">Muscle</tissue>
    </source>
</reference>
<accession>A0AAV9QZ14</accession>
<sequence length="306" mass="33943">MWKQDMLHRPTHPTANRSLVPGPGLESQKEASEEGQYSTPRTGHPANPTPKPWKCPQHTSHPHPRMAYPAAPSRPAGQLFRQTEATSQSVPHTAWPRPHCRSLAPPRQPTDQAPKPGTEIQTNPNDPKRAEMPGATLPADPNRQPVCRVPTKEGYIGTSTRPKARDRHRVLRTDQHPLPSLEPSKPSNPNPQPQHPVPHPKKPPTPKEEEPAENTYSDDQECGSTPKKKSRPAGPVQQEYASHRRTHDQHGQPPNPRGRASRAPSPQPQPQPGQRGNKTHPKPAPRPGRPTQMQAPSQHRHKQPAP</sequence>
<keyword evidence="3" id="KW-1185">Reference proteome</keyword>
<evidence type="ECO:0000313" key="2">
    <source>
        <dbReference type="EMBL" id="KAK5602103.1"/>
    </source>
</evidence>
<feature type="compositionally biased region" description="Pro residues" evidence="1">
    <location>
        <begin position="186"/>
        <end position="197"/>
    </location>
</feature>
<proteinExistence type="predicted"/>
<gene>
    <name evidence="2" type="ORF">CRENBAI_016740</name>
</gene>
<name>A0AAV9QZ14_9TELE</name>
<feature type="region of interest" description="Disordered" evidence="1">
    <location>
        <begin position="1"/>
        <end position="306"/>
    </location>
</feature>
<evidence type="ECO:0000313" key="3">
    <source>
        <dbReference type="Proteomes" id="UP001311232"/>
    </source>
</evidence>
<dbReference type="AlphaFoldDB" id="A0AAV9QZ14"/>
<evidence type="ECO:0000256" key="1">
    <source>
        <dbReference type="SAM" id="MobiDB-lite"/>
    </source>
</evidence>